<evidence type="ECO:0000313" key="2">
    <source>
        <dbReference type="EMBL" id="MED6201642.1"/>
    </source>
</evidence>
<proteinExistence type="predicted"/>
<sequence length="101" mass="11089">MTPLLKCVEEERIQTILSEAHEGACGQHQGANGRQRICRKVPEVPRAFEATKSAHDKAISQSSSLTLRQMGNRPSRTLLESSRPSKIPDSSNRLLHKVGGS</sequence>
<comment type="caution">
    <text evidence="2">The sequence shown here is derived from an EMBL/GenBank/DDBJ whole genome shotgun (WGS) entry which is preliminary data.</text>
</comment>
<feature type="compositionally biased region" description="Polar residues" evidence="1">
    <location>
        <begin position="59"/>
        <end position="93"/>
    </location>
</feature>
<dbReference type="Proteomes" id="UP001341840">
    <property type="component" value="Unassembled WGS sequence"/>
</dbReference>
<accession>A0ABU6XTS4</accession>
<organism evidence="2 3">
    <name type="scientific">Stylosanthes scabra</name>
    <dbReference type="NCBI Taxonomy" id="79078"/>
    <lineage>
        <taxon>Eukaryota</taxon>
        <taxon>Viridiplantae</taxon>
        <taxon>Streptophyta</taxon>
        <taxon>Embryophyta</taxon>
        <taxon>Tracheophyta</taxon>
        <taxon>Spermatophyta</taxon>
        <taxon>Magnoliopsida</taxon>
        <taxon>eudicotyledons</taxon>
        <taxon>Gunneridae</taxon>
        <taxon>Pentapetalae</taxon>
        <taxon>rosids</taxon>
        <taxon>fabids</taxon>
        <taxon>Fabales</taxon>
        <taxon>Fabaceae</taxon>
        <taxon>Papilionoideae</taxon>
        <taxon>50 kb inversion clade</taxon>
        <taxon>dalbergioids sensu lato</taxon>
        <taxon>Dalbergieae</taxon>
        <taxon>Pterocarpus clade</taxon>
        <taxon>Stylosanthes</taxon>
    </lineage>
</organism>
<evidence type="ECO:0000313" key="3">
    <source>
        <dbReference type="Proteomes" id="UP001341840"/>
    </source>
</evidence>
<dbReference type="EMBL" id="JASCZI010213803">
    <property type="protein sequence ID" value="MED6201642.1"/>
    <property type="molecule type" value="Genomic_DNA"/>
</dbReference>
<protein>
    <submittedName>
        <fullName evidence="2">Uncharacterized protein</fullName>
    </submittedName>
</protein>
<gene>
    <name evidence="2" type="ORF">PIB30_097056</name>
</gene>
<feature type="region of interest" description="Disordered" evidence="1">
    <location>
        <begin position="50"/>
        <end position="101"/>
    </location>
</feature>
<name>A0ABU6XTS4_9FABA</name>
<evidence type="ECO:0000256" key="1">
    <source>
        <dbReference type="SAM" id="MobiDB-lite"/>
    </source>
</evidence>
<keyword evidence="3" id="KW-1185">Reference proteome</keyword>
<reference evidence="2 3" key="1">
    <citation type="journal article" date="2023" name="Plants (Basel)">
        <title>Bridging the Gap: Combining Genomics and Transcriptomics Approaches to Understand Stylosanthes scabra, an Orphan Legume from the Brazilian Caatinga.</title>
        <authorList>
            <person name="Ferreira-Neto J.R.C."/>
            <person name="da Silva M.D."/>
            <person name="Binneck E."/>
            <person name="de Melo N.F."/>
            <person name="da Silva R.H."/>
            <person name="de Melo A.L.T.M."/>
            <person name="Pandolfi V."/>
            <person name="Bustamante F.O."/>
            <person name="Brasileiro-Vidal A.C."/>
            <person name="Benko-Iseppon A.M."/>
        </authorList>
    </citation>
    <scope>NUCLEOTIDE SEQUENCE [LARGE SCALE GENOMIC DNA]</scope>
    <source>
        <tissue evidence="2">Leaves</tissue>
    </source>
</reference>